<dbReference type="RefSeq" id="WP_176965810.1">
    <property type="nucleotide sequence ID" value="NZ_CP058215.1"/>
</dbReference>
<name>A0A7D5EAA1_9EURY</name>
<evidence type="ECO:0000313" key="2">
    <source>
        <dbReference type="EMBL" id="QLC50755.1"/>
    </source>
</evidence>
<evidence type="ECO:0000313" key="3">
    <source>
        <dbReference type="Proteomes" id="UP000509594"/>
    </source>
</evidence>
<feature type="transmembrane region" description="Helical" evidence="1">
    <location>
        <begin position="6"/>
        <end position="25"/>
    </location>
</feature>
<dbReference type="KEGG" id="mzi:HWN40_11195"/>
<organism evidence="2 3">
    <name type="scientific">Methanolobus zinderi</name>
    <dbReference type="NCBI Taxonomy" id="536044"/>
    <lineage>
        <taxon>Archaea</taxon>
        <taxon>Methanobacteriati</taxon>
        <taxon>Methanobacteriota</taxon>
        <taxon>Stenosarchaea group</taxon>
        <taxon>Methanomicrobia</taxon>
        <taxon>Methanosarcinales</taxon>
        <taxon>Methanosarcinaceae</taxon>
        <taxon>Methanolobus</taxon>
    </lineage>
</organism>
<gene>
    <name evidence="2" type="ORF">HWN40_11195</name>
</gene>
<dbReference type="Proteomes" id="UP000509594">
    <property type="component" value="Chromosome"/>
</dbReference>
<reference evidence="2 3" key="1">
    <citation type="submission" date="2020-06" db="EMBL/GenBank/DDBJ databases">
        <title>Methanolobus halotolerans sp. nov., isolated from a saline lake Tus in Siberia.</title>
        <authorList>
            <person name="Shen Y."/>
            <person name="Chen S.-C."/>
            <person name="Lai M.-C."/>
            <person name="Huang H.-H."/>
            <person name="Chiu H.-H."/>
            <person name="Tang S.-L."/>
            <person name="Rogozin D.Y."/>
            <person name="Degermendzhy A.G."/>
        </authorList>
    </citation>
    <scope>NUCLEOTIDE SEQUENCE [LARGE SCALE GENOMIC DNA]</scope>
    <source>
        <strain evidence="2 3">DSM 21339</strain>
    </source>
</reference>
<keyword evidence="1" id="KW-1133">Transmembrane helix</keyword>
<sequence length="127" mass="14456">MENRPIGVTILAILAGILFVLNVIITLRFLGFLPFIGPLDIRTFNLWYALLYGLLAYIWFWVARMLWEVDPQGWMFVAFLSVMNLSFDFIILITGGSWYDVNASVILNALVLIYVMLPGTKEAFGTD</sequence>
<accession>A0A7D5EAA1</accession>
<feature type="transmembrane region" description="Helical" evidence="1">
    <location>
        <begin position="99"/>
        <end position="117"/>
    </location>
</feature>
<proteinExistence type="predicted"/>
<keyword evidence="3" id="KW-1185">Reference proteome</keyword>
<keyword evidence="1" id="KW-0812">Transmembrane</keyword>
<protein>
    <recommendedName>
        <fullName evidence="4">DUF2127 domain-containing protein</fullName>
    </recommendedName>
</protein>
<keyword evidence="1" id="KW-0472">Membrane</keyword>
<evidence type="ECO:0008006" key="4">
    <source>
        <dbReference type="Google" id="ProtNLM"/>
    </source>
</evidence>
<feature type="transmembrane region" description="Helical" evidence="1">
    <location>
        <begin position="46"/>
        <end position="67"/>
    </location>
</feature>
<dbReference type="GeneID" id="55822248"/>
<dbReference type="EMBL" id="CP058215">
    <property type="protein sequence ID" value="QLC50755.1"/>
    <property type="molecule type" value="Genomic_DNA"/>
</dbReference>
<dbReference type="AlphaFoldDB" id="A0A7D5EAA1"/>
<feature type="transmembrane region" description="Helical" evidence="1">
    <location>
        <begin position="73"/>
        <end position="92"/>
    </location>
</feature>
<dbReference type="OrthoDB" id="136539at2157"/>
<evidence type="ECO:0000256" key="1">
    <source>
        <dbReference type="SAM" id="Phobius"/>
    </source>
</evidence>